<dbReference type="AlphaFoldDB" id="A0A1N6SLW2"/>
<dbReference type="InterPro" id="IPR014582">
    <property type="entry name" value="UCP033535_lipo"/>
</dbReference>
<sequence length="230" mass="25869">MKNSRSYLKVLILLITAVSFLFILSACKPWTVVKLDKENTTSANNSINLDGENTNLSEYVDQLWTENIVPYIVQESKKNKAGKVISAIKSDQKRAGEEYGTRESSAGTPWKYIISGEAKIISLNTESRNGTVDLDLKPYDDEPELKMQIGPVIRGTSIRDSLDFISFDNFGNQIEYAQFSSELNDKVIKEVLNEFKFENLLDQEIDFKGVAIKDSSEIILTPVEIDLLGE</sequence>
<keyword evidence="2" id="KW-1185">Reference proteome</keyword>
<organism evidence="1 2">
    <name type="scientific">Halanaerobium kushneri</name>
    <dbReference type="NCBI Taxonomy" id="56779"/>
    <lineage>
        <taxon>Bacteria</taxon>
        <taxon>Bacillati</taxon>
        <taxon>Bacillota</taxon>
        <taxon>Clostridia</taxon>
        <taxon>Halanaerobiales</taxon>
        <taxon>Halanaerobiaceae</taxon>
        <taxon>Halanaerobium</taxon>
    </lineage>
</organism>
<dbReference type="PIRSF" id="PIRSF033535">
    <property type="entry name" value="UCP033535_plp"/>
    <property type="match status" value="1"/>
</dbReference>
<dbReference type="SUPFAM" id="SSF141318">
    <property type="entry name" value="TM0957-like"/>
    <property type="match status" value="1"/>
</dbReference>
<reference evidence="2" key="1">
    <citation type="submission" date="2017-01" db="EMBL/GenBank/DDBJ databases">
        <authorList>
            <person name="Varghese N."/>
            <person name="Submissions S."/>
        </authorList>
    </citation>
    <scope>NUCLEOTIDE SEQUENCE [LARGE SCALE GENOMIC DNA]</scope>
    <source>
        <strain evidence="2">ATCC 700103</strain>
    </source>
</reference>
<evidence type="ECO:0000313" key="2">
    <source>
        <dbReference type="Proteomes" id="UP000185669"/>
    </source>
</evidence>
<dbReference type="STRING" id="56779.SAMN05421834_10478"/>
<keyword evidence="1" id="KW-0449">Lipoprotein</keyword>
<protein>
    <submittedName>
        <fullName evidence="1">Predicted lipoprotein</fullName>
    </submittedName>
</protein>
<accession>A0A1N6SLW2</accession>
<dbReference type="PROSITE" id="PS51257">
    <property type="entry name" value="PROKAR_LIPOPROTEIN"/>
    <property type="match status" value="1"/>
</dbReference>
<proteinExistence type="predicted"/>
<dbReference type="InterPro" id="IPR036215">
    <property type="entry name" value="TM0957-like_sf"/>
</dbReference>
<name>A0A1N6SLW2_9FIRM</name>
<dbReference type="Proteomes" id="UP000185669">
    <property type="component" value="Unassembled WGS sequence"/>
</dbReference>
<dbReference type="Pfam" id="PF10054">
    <property type="entry name" value="DUF2291"/>
    <property type="match status" value="1"/>
</dbReference>
<dbReference type="EMBL" id="FTNC01000004">
    <property type="protein sequence ID" value="SIQ41992.1"/>
    <property type="molecule type" value="Genomic_DNA"/>
</dbReference>
<dbReference type="OrthoDB" id="156515at2"/>
<gene>
    <name evidence="1" type="ORF">SAMN05421834_10478</name>
</gene>
<evidence type="ECO:0000313" key="1">
    <source>
        <dbReference type="EMBL" id="SIQ41992.1"/>
    </source>
</evidence>
<dbReference type="RefSeq" id="WP_076544105.1">
    <property type="nucleotide sequence ID" value="NZ_FTNC01000004.1"/>
</dbReference>